<keyword evidence="5 6" id="KW-0472">Membrane</keyword>
<feature type="transmembrane region" description="Helical" evidence="6">
    <location>
        <begin position="49"/>
        <end position="67"/>
    </location>
</feature>
<keyword evidence="8" id="KW-1185">Reference proteome</keyword>
<feature type="transmembrane region" description="Helical" evidence="6">
    <location>
        <begin position="134"/>
        <end position="161"/>
    </location>
</feature>
<comment type="subcellular location">
    <subcellularLocation>
        <location evidence="1">Cell membrane</location>
        <topology evidence="1">Multi-pass membrane protein</topology>
    </subcellularLocation>
</comment>
<keyword evidence="3 6" id="KW-0812">Transmembrane</keyword>
<accession>A0ABZ2IAU4</accession>
<dbReference type="EMBL" id="CP146276">
    <property type="protein sequence ID" value="WWT34823.1"/>
    <property type="molecule type" value="Genomic_DNA"/>
</dbReference>
<evidence type="ECO:0000256" key="5">
    <source>
        <dbReference type="ARBA" id="ARBA00023136"/>
    </source>
</evidence>
<dbReference type="InterPro" id="IPR019108">
    <property type="entry name" value="Caa3_assmbl_CtaG-rel"/>
</dbReference>
<geneLocation type="plasmid" evidence="7 8">
    <name>unnamed</name>
</geneLocation>
<evidence type="ECO:0000256" key="1">
    <source>
        <dbReference type="ARBA" id="ARBA00004651"/>
    </source>
</evidence>
<proteinExistence type="predicted"/>
<feature type="transmembrane region" description="Helical" evidence="6">
    <location>
        <begin position="21"/>
        <end position="43"/>
    </location>
</feature>
<evidence type="ECO:0000256" key="6">
    <source>
        <dbReference type="SAM" id="Phobius"/>
    </source>
</evidence>
<dbReference type="Proteomes" id="UP001369958">
    <property type="component" value="Plasmid unnamed"/>
</dbReference>
<feature type="transmembrane region" description="Helical" evidence="6">
    <location>
        <begin position="99"/>
        <end position="122"/>
    </location>
</feature>
<protein>
    <submittedName>
        <fullName evidence="7">Cytochrome c oxidase assembly protein</fullName>
    </submittedName>
</protein>
<keyword evidence="2" id="KW-1003">Cell membrane</keyword>
<evidence type="ECO:0000313" key="7">
    <source>
        <dbReference type="EMBL" id="WWT34823.1"/>
    </source>
</evidence>
<evidence type="ECO:0000256" key="3">
    <source>
        <dbReference type="ARBA" id="ARBA00022692"/>
    </source>
</evidence>
<feature type="transmembrane region" description="Helical" evidence="6">
    <location>
        <begin position="74"/>
        <end position="93"/>
    </location>
</feature>
<evidence type="ECO:0000313" key="8">
    <source>
        <dbReference type="Proteomes" id="UP001369958"/>
    </source>
</evidence>
<evidence type="ECO:0000256" key="4">
    <source>
        <dbReference type="ARBA" id="ARBA00022989"/>
    </source>
</evidence>
<feature type="transmembrane region" description="Helical" evidence="6">
    <location>
        <begin position="181"/>
        <end position="202"/>
    </location>
</feature>
<evidence type="ECO:0000256" key="2">
    <source>
        <dbReference type="ARBA" id="ARBA00022475"/>
    </source>
</evidence>
<dbReference type="Pfam" id="PF09678">
    <property type="entry name" value="Caa3_CtaG"/>
    <property type="match status" value="1"/>
</dbReference>
<gene>
    <name evidence="7" type="ORF">V6617_18170</name>
</gene>
<keyword evidence="4 6" id="KW-1133">Transmembrane helix</keyword>
<keyword evidence="7" id="KW-0614">Plasmid</keyword>
<dbReference type="RefSeq" id="WP_338610941.1">
    <property type="nucleotide sequence ID" value="NZ_CP146276.1"/>
</dbReference>
<organism evidence="7 8">
    <name type="scientific">Pelagibacterium nitratireducens</name>
    <dbReference type="NCBI Taxonomy" id="1046114"/>
    <lineage>
        <taxon>Bacteria</taxon>
        <taxon>Pseudomonadati</taxon>
        <taxon>Pseudomonadota</taxon>
        <taxon>Alphaproteobacteria</taxon>
        <taxon>Hyphomicrobiales</taxon>
        <taxon>Devosiaceae</taxon>
        <taxon>Pelagibacterium</taxon>
    </lineage>
</organism>
<sequence>MIGIVALWLLAGRRDSTGRRALLCVLCLFIVAFFSPLCALTVALFSARVFHHVVLISIAAPLIAIALPWRTGPVFSLAAATMLHVLIVWIWHAPLAYDWAVVGALPYWLMQLSLLSTGWLFWRELFLSHGRSGASLIALIAFVAQMGLLGALLVFAPFAIYPIHFETTTAFGISALADQQLAGLVMWVPAMLPYIAAALILLMRLLKDQPEAEAGWSR</sequence>
<reference evidence="7 8" key="1">
    <citation type="submission" date="2024-02" db="EMBL/GenBank/DDBJ databases">
        <title>Complete genome sequence of Pelagibacterium nitratireducens ZH15.</title>
        <authorList>
            <person name="Zhao L.H."/>
        </authorList>
    </citation>
    <scope>NUCLEOTIDE SEQUENCE [LARGE SCALE GENOMIC DNA]</scope>
    <source>
        <strain evidence="7 8">ZH15</strain>
        <plasmid evidence="7 8">unnamed</plasmid>
    </source>
</reference>
<name>A0ABZ2IAU4_9HYPH</name>